<dbReference type="PROSITE" id="PS00198">
    <property type="entry name" value="4FE4S_FER_1"/>
    <property type="match status" value="1"/>
</dbReference>
<keyword evidence="2" id="KW-0408">Iron</keyword>
<name>A0A9D1R500_9FIRM</name>
<dbReference type="PANTHER" id="PTHR43312:SF1">
    <property type="entry name" value="NADP-DEPENDENT OXIDOREDUCTASE DOMAIN-CONTAINING PROTEIN"/>
    <property type="match status" value="1"/>
</dbReference>
<dbReference type="SUPFAM" id="SSF51430">
    <property type="entry name" value="NAD(P)-linked oxidoreductase"/>
    <property type="match status" value="1"/>
</dbReference>
<dbReference type="InterPro" id="IPR053135">
    <property type="entry name" value="AKR2_Oxidoreductase"/>
</dbReference>
<proteinExistence type="predicted"/>
<dbReference type="InterPro" id="IPR036812">
    <property type="entry name" value="NAD(P)_OxRdtase_dom_sf"/>
</dbReference>
<dbReference type="GO" id="GO:0051536">
    <property type="term" value="F:iron-sulfur cluster binding"/>
    <property type="evidence" value="ECO:0007669"/>
    <property type="project" value="UniProtKB-KW"/>
</dbReference>
<organism evidence="6 7">
    <name type="scientific">Candidatus Acetatifactor stercoripullorum</name>
    <dbReference type="NCBI Taxonomy" id="2838414"/>
    <lineage>
        <taxon>Bacteria</taxon>
        <taxon>Bacillati</taxon>
        <taxon>Bacillota</taxon>
        <taxon>Clostridia</taxon>
        <taxon>Lachnospirales</taxon>
        <taxon>Lachnospiraceae</taxon>
        <taxon>Acetatifactor</taxon>
    </lineage>
</organism>
<dbReference type="EMBL" id="DXGH01000052">
    <property type="protein sequence ID" value="HIW81801.1"/>
    <property type="molecule type" value="Genomic_DNA"/>
</dbReference>
<accession>A0A9D1R500</accession>
<dbReference type="Proteomes" id="UP000824265">
    <property type="component" value="Unassembled WGS sequence"/>
</dbReference>
<feature type="domain" description="NADP-dependent oxidoreductase" evidence="4">
    <location>
        <begin position="16"/>
        <end position="224"/>
    </location>
</feature>
<evidence type="ECO:0000256" key="1">
    <source>
        <dbReference type="ARBA" id="ARBA00022723"/>
    </source>
</evidence>
<gene>
    <name evidence="6" type="ORF">H9742_09855</name>
</gene>
<evidence type="ECO:0000259" key="4">
    <source>
        <dbReference type="Pfam" id="PF00248"/>
    </source>
</evidence>
<dbReference type="Gene3D" id="3.20.20.100">
    <property type="entry name" value="NADP-dependent oxidoreductase domain"/>
    <property type="match status" value="1"/>
</dbReference>
<dbReference type="SUPFAM" id="SSF46548">
    <property type="entry name" value="alpha-helical ferredoxin"/>
    <property type="match status" value="1"/>
</dbReference>
<dbReference type="InterPro" id="IPR017900">
    <property type="entry name" value="4Fe4S_Fe_S_CS"/>
</dbReference>
<sequence length="364" mass="40600">MEYRKLPHGQEQISIIGLGNSSLGPCGEEEMEKTVAMAIENGVNYFDMAAGDASPFPAYGRAVSGCRSQVYFQVHFGADYRSGKYGWTLKLDEIKRSVDCQLKALRTDYIDFGFIHCLDEEADLEAALRQGTLAYMEKLKGQGVIRHIGLSSHTPFVVNKVLDMHILDMLMFSINPAYDYRHGEYAVGSGDERAALYRRCQAEGVGISVMKAFSGGQLLDEKTSPFGRALTAYQCIQYALDRPGVLTVLPGVRDRKDLKQLLGFLEASPEERDYSAISSFTPRESEGICVYCNHCQPCPAGLDIGLMNKYYDLALAGDELARDHYANLQRKASDCLKCGHCDRRCPFHVKQTLRMQEIAAYFGK</sequence>
<evidence type="ECO:0000256" key="2">
    <source>
        <dbReference type="ARBA" id="ARBA00023004"/>
    </source>
</evidence>
<dbReference type="PANTHER" id="PTHR43312">
    <property type="entry name" value="D-THREO-ALDOSE 1-DEHYDROGENASE"/>
    <property type="match status" value="1"/>
</dbReference>
<protein>
    <submittedName>
        <fullName evidence="6">Aldo/keto reductase</fullName>
    </submittedName>
</protein>
<dbReference type="AlphaFoldDB" id="A0A9D1R500"/>
<evidence type="ECO:0000313" key="7">
    <source>
        <dbReference type="Proteomes" id="UP000824265"/>
    </source>
</evidence>
<dbReference type="Pfam" id="PF13183">
    <property type="entry name" value="Fer4_8"/>
    <property type="match status" value="1"/>
</dbReference>
<reference evidence="6" key="2">
    <citation type="submission" date="2021-04" db="EMBL/GenBank/DDBJ databases">
        <authorList>
            <person name="Gilroy R."/>
        </authorList>
    </citation>
    <scope>NUCLEOTIDE SEQUENCE</scope>
    <source>
        <strain evidence="6">CHK195-6426</strain>
    </source>
</reference>
<comment type="caution">
    <text evidence="6">The sequence shown here is derived from an EMBL/GenBank/DDBJ whole genome shotgun (WGS) entry which is preliminary data.</text>
</comment>
<evidence type="ECO:0000256" key="3">
    <source>
        <dbReference type="ARBA" id="ARBA00023014"/>
    </source>
</evidence>
<reference evidence="6" key="1">
    <citation type="journal article" date="2021" name="PeerJ">
        <title>Extensive microbial diversity within the chicken gut microbiome revealed by metagenomics and culture.</title>
        <authorList>
            <person name="Gilroy R."/>
            <person name="Ravi A."/>
            <person name="Getino M."/>
            <person name="Pursley I."/>
            <person name="Horton D.L."/>
            <person name="Alikhan N.F."/>
            <person name="Baker D."/>
            <person name="Gharbi K."/>
            <person name="Hall N."/>
            <person name="Watson M."/>
            <person name="Adriaenssens E.M."/>
            <person name="Foster-Nyarko E."/>
            <person name="Jarju S."/>
            <person name="Secka A."/>
            <person name="Antonio M."/>
            <person name="Oren A."/>
            <person name="Chaudhuri R.R."/>
            <person name="La Ragione R."/>
            <person name="Hildebrand F."/>
            <person name="Pallen M.J."/>
        </authorList>
    </citation>
    <scope>NUCLEOTIDE SEQUENCE</scope>
    <source>
        <strain evidence="6">CHK195-6426</strain>
    </source>
</reference>
<dbReference type="CDD" id="cd19100">
    <property type="entry name" value="AKR_unchar"/>
    <property type="match status" value="1"/>
</dbReference>
<dbReference type="Pfam" id="PF00248">
    <property type="entry name" value="Aldo_ket_red"/>
    <property type="match status" value="1"/>
</dbReference>
<dbReference type="GO" id="GO:0046872">
    <property type="term" value="F:metal ion binding"/>
    <property type="evidence" value="ECO:0007669"/>
    <property type="project" value="UniProtKB-KW"/>
</dbReference>
<evidence type="ECO:0000259" key="5">
    <source>
        <dbReference type="Pfam" id="PF13183"/>
    </source>
</evidence>
<evidence type="ECO:0000313" key="6">
    <source>
        <dbReference type="EMBL" id="HIW81801.1"/>
    </source>
</evidence>
<feature type="domain" description="4Fe-4S ferredoxin-type" evidence="5">
    <location>
        <begin position="289"/>
        <end position="349"/>
    </location>
</feature>
<keyword evidence="1" id="KW-0479">Metal-binding</keyword>
<dbReference type="InterPro" id="IPR023210">
    <property type="entry name" value="NADP_OxRdtase_dom"/>
</dbReference>
<dbReference type="InterPro" id="IPR017896">
    <property type="entry name" value="4Fe4S_Fe-S-bd"/>
</dbReference>
<keyword evidence="3" id="KW-0411">Iron-sulfur</keyword>